<dbReference type="EMBL" id="QUWK01000031">
    <property type="protein sequence ID" value="RFU93634.1"/>
    <property type="molecule type" value="Genomic_DNA"/>
</dbReference>
<evidence type="ECO:0000313" key="1">
    <source>
        <dbReference type="EMBL" id="RFU93634.1"/>
    </source>
</evidence>
<dbReference type="RefSeq" id="WP_117331595.1">
    <property type="nucleotide sequence ID" value="NZ_QUWK01000031.1"/>
</dbReference>
<dbReference type="AlphaFoldDB" id="A0A372MCZ2"/>
<keyword evidence="2" id="KW-1185">Reference proteome</keyword>
<accession>A0A372MCZ2</accession>
<proteinExistence type="predicted"/>
<protein>
    <submittedName>
        <fullName evidence="1">Uncharacterized protein</fullName>
    </submittedName>
</protein>
<dbReference type="OrthoDB" id="8377146at2"/>
<organism evidence="1 2">
    <name type="scientific">Sphaerochaeta halotolerans</name>
    <dbReference type="NCBI Taxonomy" id="2293840"/>
    <lineage>
        <taxon>Bacteria</taxon>
        <taxon>Pseudomonadati</taxon>
        <taxon>Spirochaetota</taxon>
        <taxon>Spirochaetia</taxon>
        <taxon>Spirochaetales</taxon>
        <taxon>Sphaerochaetaceae</taxon>
        <taxon>Sphaerochaeta</taxon>
    </lineage>
</organism>
<reference evidence="2" key="1">
    <citation type="submission" date="2018-08" db="EMBL/GenBank/DDBJ databases">
        <authorList>
            <person name="Grouzdev D.S."/>
            <person name="Krutkina M.S."/>
        </authorList>
    </citation>
    <scope>NUCLEOTIDE SEQUENCE [LARGE SCALE GENOMIC DNA]</scope>
    <source>
        <strain evidence="2">4-11</strain>
    </source>
</reference>
<sequence length="148" mass="16583">MKINSFIICDDIRSEVGNKKSLMGIYTKELLFSVTAEEAGVWPKDLVLGMMLDFSISAELKKKAHTFKVMYSVNGVENALGEGEFNFPPDEREQEGDFQMTIFAKSQYRFESCGKLSHCVKIFDASGNEIVQATPTTELLIKENVIPS</sequence>
<evidence type="ECO:0000313" key="2">
    <source>
        <dbReference type="Proteomes" id="UP000264002"/>
    </source>
</evidence>
<reference evidence="1 2" key="2">
    <citation type="submission" date="2018-09" db="EMBL/GenBank/DDBJ databases">
        <title>Genome of Sphaerochaeta halotolerans strain 4-11.</title>
        <authorList>
            <person name="Nazina T.N."/>
            <person name="Sokolova D.S."/>
        </authorList>
    </citation>
    <scope>NUCLEOTIDE SEQUENCE [LARGE SCALE GENOMIC DNA]</scope>
    <source>
        <strain evidence="1 2">4-11</strain>
    </source>
</reference>
<name>A0A372MCZ2_9SPIR</name>
<comment type="caution">
    <text evidence="1">The sequence shown here is derived from an EMBL/GenBank/DDBJ whole genome shotgun (WGS) entry which is preliminary data.</text>
</comment>
<gene>
    <name evidence="1" type="ORF">DYP60_13800</name>
</gene>
<dbReference type="Proteomes" id="UP000264002">
    <property type="component" value="Unassembled WGS sequence"/>
</dbReference>